<protein>
    <submittedName>
        <fullName evidence="5">Uncharacterized protein</fullName>
    </submittedName>
</protein>
<reference evidence="5 6" key="1">
    <citation type="submission" date="2024-01" db="EMBL/GenBank/DDBJ databases">
        <title>The genomes of 5 underutilized Papilionoideae crops provide insights into root nodulation and disease resistanc.</title>
        <authorList>
            <person name="Jiang F."/>
        </authorList>
    </citation>
    <scope>NUCLEOTIDE SEQUENCE [LARGE SCALE GENOMIC DNA]</scope>
    <source>
        <strain evidence="5">LVBAO_FW01</strain>
        <tissue evidence="5">Leaves</tissue>
    </source>
</reference>
<dbReference type="InterPro" id="IPR038380">
    <property type="entry name" value="Ribosomal_bS21_sf"/>
</dbReference>
<proteinExistence type="inferred from homology"/>
<feature type="compositionally biased region" description="Basic residues" evidence="4">
    <location>
        <begin position="119"/>
        <end position="136"/>
    </location>
</feature>
<dbReference type="Pfam" id="PF01165">
    <property type="entry name" value="Ribosomal_S21"/>
    <property type="match status" value="1"/>
</dbReference>
<feature type="region of interest" description="Disordered" evidence="4">
    <location>
        <begin position="119"/>
        <end position="172"/>
    </location>
</feature>
<organism evidence="5 6">
    <name type="scientific">Canavalia gladiata</name>
    <name type="common">Sword bean</name>
    <name type="synonym">Dolichos gladiatus</name>
    <dbReference type="NCBI Taxonomy" id="3824"/>
    <lineage>
        <taxon>Eukaryota</taxon>
        <taxon>Viridiplantae</taxon>
        <taxon>Streptophyta</taxon>
        <taxon>Embryophyta</taxon>
        <taxon>Tracheophyta</taxon>
        <taxon>Spermatophyta</taxon>
        <taxon>Magnoliopsida</taxon>
        <taxon>eudicotyledons</taxon>
        <taxon>Gunneridae</taxon>
        <taxon>Pentapetalae</taxon>
        <taxon>rosids</taxon>
        <taxon>fabids</taxon>
        <taxon>Fabales</taxon>
        <taxon>Fabaceae</taxon>
        <taxon>Papilionoideae</taxon>
        <taxon>50 kb inversion clade</taxon>
        <taxon>NPAAA clade</taxon>
        <taxon>indigoferoid/millettioid clade</taxon>
        <taxon>Phaseoleae</taxon>
        <taxon>Canavalia</taxon>
    </lineage>
</organism>
<accession>A0AAN9QD21</accession>
<gene>
    <name evidence="5" type="ORF">VNO77_24785</name>
</gene>
<evidence type="ECO:0000256" key="4">
    <source>
        <dbReference type="SAM" id="MobiDB-lite"/>
    </source>
</evidence>
<evidence type="ECO:0000313" key="5">
    <source>
        <dbReference type="EMBL" id="KAK7330589.1"/>
    </source>
</evidence>
<dbReference type="GO" id="GO:0003735">
    <property type="term" value="F:structural constituent of ribosome"/>
    <property type="evidence" value="ECO:0007669"/>
    <property type="project" value="InterPro"/>
</dbReference>
<dbReference type="EMBL" id="JAYMYQ010000005">
    <property type="protein sequence ID" value="KAK7330589.1"/>
    <property type="molecule type" value="Genomic_DNA"/>
</dbReference>
<dbReference type="PANTHER" id="PTHR21109:SF12">
    <property type="entry name" value="RIBOSOMAL PROTEIN S21-RELATED"/>
    <property type="match status" value="1"/>
</dbReference>
<name>A0AAN9QD21_CANGL</name>
<evidence type="ECO:0000256" key="3">
    <source>
        <dbReference type="ARBA" id="ARBA00023274"/>
    </source>
</evidence>
<keyword evidence="3" id="KW-0687">Ribonucleoprotein</keyword>
<comment type="similarity">
    <text evidence="1">Belongs to the bacterial ribosomal protein bS21 family.</text>
</comment>
<comment type="caution">
    <text evidence="5">The sequence shown here is derived from an EMBL/GenBank/DDBJ whole genome shotgun (WGS) entry which is preliminary data.</text>
</comment>
<dbReference type="GO" id="GO:1990904">
    <property type="term" value="C:ribonucleoprotein complex"/>
    <property type="evidence" value="ECO:0007669"/>
    <property type="project" value="UniProtKB-KW"/>
</dbReference>
<dbReference type="GO" id="GO:0005840">
    <property type="term" value="C:ribosome"/>
    <property type="evidence" value="ECO:0007669"/>
    <property type="project" value="UniProtKB-KW"/>
</dbReference>
<evidence type="ECO:0000256" key="1">
    <source>
        <dbReference type="ARBA" id="ARBA00006640"/>
    </source>
</evidence>
<dbReference type="NCBIfam" id="TIGR00030">
    <property type="entry name" value="S21p"/>
    <property type="match status" value="1"/>
</dbReference>
<dbReference type="AlphaFoldDB" id="A0AAN9QD21"/>
<dbReference type="Proteomes" id="UP001367508">
    <property type="component" value="Unassembled WGS sequence"/>
</dbReference>
<sequence length="172" mass="19967">MALSTFFLSWTLPSPPPSHLRLPKTSTQTRWSSAVSATASSSLRASASDNNVSITGTLYPALAYSTAFYFKSTYNVQIVVDDDEPEEELVNRFRKEVLKAGVIQECRRRRFFENKRDKIKRKAREASKRNRRRRPQSKVSRPNEFDFPKKKDDDEDDDNDNWELPEVEIPYS</sequence>
<dbReference type="PANTHER" id="PTHR21109">
    <property type="entry name" value="MITOCHONDRIAL 28S RIBOSOMAL PROTEIN S21"/>
    <property type="match status" value="1"/>
</dbReference>
<feature type="compositionally biased region" description="Acidic residues" evidence="4">
    <location>
        <begin position="153"/>
        <end position="166"/>
    </location>
</feature>
<feature type="compositionally biased region" description="Basic and acidic residues" evidence="4">
    <location>
        <begin position="141"/>
        <end position="152"/>
    </location>
</feature>
<keyword evidence="6" id="KW-1185">Reference proteome</keyword>
<dbReference type="InterPro" id="IPR001911">
    <property type="entry name" value="Ribosomal_bS21"/>
</dbReference>
<dbReference type="Gene3D" id="1.20.5.1150">
    <property type="entry name" value="Ribosomal protein S8"/>
    <property type="match status" value="1"/>
</dbReference>
<dbReference type="HAMAP" id="MF_00358">
    <property type="entry name" value="Ribosomal_bS21"/>
    <property type="match status" value="1"/>
</dbReference>
<keyword evidence="2" id="KW-0689">Ribosomal protein</keyword>
<dbReference type="GO" id="GO:0006412">
    <property type="term" value="P:translation"/>
    <property type="evidence" value="ECO:0007669"/>
    <property type="project" value="InterPro"/>
</dbReference>
<evidence type="ECO:0000313" key="6">
    <source>
        <dbReference type="Proteomes" id="UP001367508"/>
    </source>
</evidence>
<dbReference type="PRINTS" id="PR00976">
    <property type="entry name" value="RIBOSOMALS21"/>
</dbReference>
<evidence type="ECO:0000256" key="2">
    <source>
        <dbReference type="ARBA" id="ARBA00022980"/>
    </source>
</evidence>